<sequence>MINRDCLRRTVGEYKLPILFAGRYCNQTLELYSINEILKQILAVAYRNNVLWKGFF</sequence>
<dbReference type="EMBL" id="CAMGYJ010000007">
    <property type="protein sequence ID" value="CAI0449799.1"/>
    <property type="molecule type" value="Genomic_DNA"/>
</dbReference>
<feature type="non-terminal residue" evidence="1">
    <location>
        <position position="56"/>
    </location>
</feature>
<protein>
    <submittedName>
        <fullName evidence="1">Uncharacterized protein</fullName>
    </submittedName>
</protein>
<gene>
    <name evidence="1" type="ORF">LITE_LOCUS30303</name>
</gene>
<reference evidence="1" key="1">
    <citation type="submission" date="2022-08" db="EMBL/GenBank/DDBJ databases">
        <authorList>
            <person name="Gutierrez-Valencia J."/>
        </authorList>
    </citation>
    <scope>NUCLEOTIDE SEQUENCE</scope>
</reference>
<keyword evidence="2" id="KW-1185">Reference proteome</keyword>
<name>A0AAV0MSQ6_9ROSI</name>
<dbReference type="AlphaFoldDB" id="A0AAV0MSQ6"/>
<organism evidence="1 2">
    <name type="scientific">Linum tenue</name>
    <dbReference type="NCBI Taxonomy" id="586396"/>
    <lineage>
        <taxon>Eukaryota</taxon>
        <taxon>Viridiplantae</taxon>
        <taxon>Streptophyta</taxon>
        <taxon>Embryophyta</taxon>
        <taxon>Tracheophyta</taxon>
        <taxon>Spermatophyta</taxon>
        <taxon>Magnoliopsida</taxon>
        <taxon>eudicotyledons</taxon>
        <taxon>Gunneridae</taxon>
        <taxon>Pentapetalae</taxon>
        <taxon>rosids</taxon>
        <taxon>fabids</taxon>
        <taxon>Malpighiales</taxon>
        <taxon>Linaceae</taxon>
        <taxon>Linum</taxon>
    </lineage>
</organism>
<dbReference type="Proteomes" id="UP001154282">
    <property type="component" value="Unassembled WGS sequence"/>
</dbReference>
<evidence type="ECO:0000313" key="1">
    <source>
        <dbReference type="EMBL" id="CAI0449799.1"/>
    </source>
</evidence>
<comment type="caution">
    <text evidence="1">The sequence shown here is derived from an EMBL/GenBank/DDBJ whole genome shotgun (WGS) entry which is preliminary data.</text>
</comment>
<evidence type="ECO:0000313" key="2">
    <source>
        <dbReference type="Proteomes" id="UP001154282"/>
    </source>
</evidence>
<accession>A0AAV0MSQ6</accession>
<proteinExistence type="predicted"/>